<evidence type="ECO:0000256" key="1">
    <source>
        <dbReference type="ARBA" id="ARBA00022741"/>
    </source>
</evidence>
<keyword evidence="3" id="KW-0347">Helicase</keyword>
<feature type="signal peptide" evidence="5">
    <location>
        <begin position="1"/>
        <end position="19"/>
    </location>
</feature>
<name>A0ABQ9I034_9NEOP</name>
<evidence type="ECO:0000256" key="3">
    <source>
        <dbReference type="ARBA" id="ARBA00022806"/>
    </source>
</evidence>
<keyword evidence="4" id="KW-0067">ATP-binding</keyword>
<dbReference type="Pfam" id="PF00270">
    <property type="entry name" value="DEAD"/>
    <property type="match status" value="1"/>
</dbReference>
<sequence>MSVIFSVTVAIFVSDLLELQPLPVTVLNDPELEKLFPFSHFNPIQTQIFFCLYHTDNNVLLGAPTGSGKTIAAEIAMFRVFKKYPGRKVSSLIGLEMRDLQGL</sequence>
<evidence type="ECO:0000256" key="4">
    <source>
        <dbReference type="ARBA" id="ARBA00022840"/>
    </source>
</evidence>
<dbReference type="Gene3D" id="3.40.50.300">
    <property type="entry name" value="P-loop containing nucleotide triphosphate hydrolases"/>
    <property type="match status" value="1"/>
</dbReference>
<dbReference type="InterPro" id="IPR011545">
    <property type="entry name" value="DEAD/DEAH_box_helicase_dom"/>
</dbReference>
<organism evidence="7 8">
    <name type="scientific">Dryococelus australis</name>
    <dbReference type="NCBI Taxonomy" id="614101"/>
    <lineage>
        <taxon>Eukaryota</taxon>
        <taxon>Metazoa</taxon>
        <taxon>Ecdysozoa</taxon>
        <taxon>Arthropoda</taxon>
        <taxon>Hexapoda</taxon>
        <taxon>Insecta</taxon>
        <taxon>Pterygota</taxon>
        <taxon>Neoptera</taxon>
        <taxon>Polyneoptera</taxon>
        <taxon>Phasmatodea</taxon>
        <taxon>Verophasmatodea</taxon>
        <taxon>Anareolatae</taxon>
        <taxon>Phasmatidae</taxon>
        <taxon>Eurycanthinae</taxon>
        <taxon>Dryococelus</taxon>
    </lineage>
</organism>
<accession>A0ABQ9I034</accession>
<keyword evidence="8" id="KW-1185">Reference proteome</keyword>
<proteinExistence type="predicted"/>
<keyword evidence="5" id="KW-0732">Signal</keyword>
<evidence type="ECO:0000256" key="5">
    <source>
        <dbReference type="SAM" id="SignalP"/>
    </source>
</evidence>
<dbReference type="PANTHER" id="PTHR47961:SF4">
    <property type="entry name" value="ACTIVATING SIGNAL COINTEGRATOR 1 COMPLEX SUBUNIT 3"/>
    <property type="match status" value="1"/>
</dbReference>
<evidence type="ECO:0000259" key="6">
    <source>
        <dbReference type="Pfam" id="PF00270"/>
    </source>
</evidence>
<evidence type="ECO:0000256" key="2">
    <source>
        <dbReference type="ARBA" id="ARBA00022801"/>
    </source>
</evidence>
<dbReference type="EMBL" id="JARBHB010000003">
    <property type="protein sequence ID" value="KAJ8890008.1"/>
    <property type="molecule type" value="Genomic_DNA"/>
</dbReference>
<keyword evidence="2" id="KW-0378">Hydrolase</keyword>
<dbReference type="Proteomes" id="UP001159363">
    <property type="component" value="Chromosome 3"/>
</dbReference>
<feature type="chain" id="PRO_5047323744" description="DEAD/DEAH-box helicase domain-containing protein" evidence="5">
    <location>
        <begin position="20"/>
        <end position="103"/>
    </location>
</feature>
<gene>
    <name evidence="7" type="ORF">PR048_009513</name>
</gene>
<evidence type="ECO:0000313" key="7">
    <source>
        <dbReference type="EMBL" id="KAJ8890008.1"/>
    </source>
</evidence>
<dbReference type="InterPro" id="IPR027417">
    <property type="entry name" value="P-loop_NTPase"/>
</dbReference>
<dbReference type="SUPFAM" id="SSF52540">
    <property type="entry name" value="P-loop containing nucleoside triphosphate hydrolases"/>
    <property type="match status" value="1"/>
</dbReference>
<keyword evidence="1" id="KW-0547">Nucleotide-binding</keyword>
<dbReference type="PANTHER" id="PTHR47961">
    <property type="entry name" value="DNA POLYMERASE THETA, PUTATIVE (AFU_ORTHOLOGUE AFUA_1G05260)-RELATED"/>
    <property type="match status" value="1"/>
</dbReference>
<protein>
    <recommendedName>
        <fullName evidence="6">DEAD/DEAH-box helicase domain-containing protein</fullName>
    </recommendedName>
</protein>
<dbReference type="InterPro" id="IPR050474">
    <property type="entry name" value="Hel308_SKI2-like"/>
</dbReference>
<reference evidence="7 8" key="1">
    <citation type="submission" date="2023-02" db="EMBL/GenBank/DDBJ databases">
        <title>LHISI_Scaffold_Assembly.</title>
        <authorList>
            <person name="Stuart O.P."/>
            <person name="Cleave R."/>
            <person name="Magrath M.J.L."/>
            <person name="Mikheyev A.S."/>
        </authorList>
    </citation>
    <scope>NUCLEOTIDE SEQUENCE [LARGE SCALE GENOMIC DNA]</scope>
    <source>
        <strain evidence="7">Daus_M_001</strain>
        <tissue evidence="7">Leg muscle</tissue>
    </source>
</reference>
<evidence type="ECO:0000313" key="8">
    <source>
        <dbReference type="Proteomes" id="UP001159363"/>
    </source>
</evidence>
<feature type="domain" description="DEAD/DEAH-box helicase" evidence="6">
    <location>
        <begin position="42"/>
        <end position="86"/>
    </location>
</feature>
<comment type="caution">
    <text evidence="7">The sequence shown here is derived from an EMBL/GenBank/DDBJ whole genome shotgun (WGS) entry which is preliminary data.</text>
</comment>